<name>A0A5A9XH28_9BACT</name>
<dbReference type="OrthoDB" id="7870017at2"/>
<feature type="transmembrane region" description="Helical" evidence="1">
    <location>
        <begin position="6"/>
        <end position="28"/>
    </location>
</feature>
<feature type="transmembrane region" description="Helical" evidence="1">
    <location>
        <begin position="89"/>
        <end position="106"/>
    </location>
</feature>
<dbReference type="RefSeq" id="WP_149307503.1">
    <property type="nucleotide sequence ID" value="NZ_SRSD01000005.1"/>
</dbReference>
<dbReference type="Proteomes" id="UP000324298">
    <property type="component" value="Unassembled WGS sequence"/>
</dbReference>
<evidence type="ECO:0000256" key="1">
    <source>
        <dbReference type="SAM" id="Phobius"/>
    </source>
</evidence>
<comment type="caution">
    <text evidence="2">The sequence shown here is derived from an EMBL/GenBank/DDBJ whole genome shotgun (WGS) entry which is preliminary data.</text>
</comment>
<organism evidence="2 3">
    <name type="scientific">Oryzomonas rubra</name>
    <dbReference type="NCBI Taxonomy" id="2509454"/>
    <lineage>
        <taxon>Bacteria</taxon>
        <taxon>Pseudomonadati</taxon>
        <taxon>Thermodesulfobacteriota</taxon>
        <taxon>Desulfuromonadia</taxon>
        <taxon>Geobacterales</taxon>
        <taxon>Geobacteraceae</taxon>
        <taxon>Oryzomonas</taxon>
    </lineage>
</organism>
<keyword evidence="1" id="KW-1133">Transmembrane helix</keyword>
<reference evidence="2 3" key="1">
    <citation type="submission" date="2019-04" db="EMBL/GenBank/DDBJ databases">
        <title>Geobacter ruber sp. nov., ferric-reducing bacteria isolated from paddy soil.</title>
        <authorList>
            <person name="Xu Z."/>
            <person name="Masuda Y."/>
            <person name="Itoh H."/>
            <person name="Senoo K."/>
        </authorList>
    </citation>
    <scope>NUCLEOTIDE SEQUENCE [LARGE SCALE GENOMIC DNA]</scope>
    <source>
        <strain evidence="2 3">Red88</strain>
    </source>
</reference>
<dbReference type="EMBL" id="SRSD01000005">
    <property type="protein sequence ID" value="KAA0891805.1"/>
    <property type="molecule type" value="Genomic_DNA"/>
</dbReference>
<evidence type="ECO:0000313" key="3">
    <source>
        <dbReference type="Proteomes" id="UP000324298"/>
    </source>
</evidence>
<protein>
    <submittedName>
        <fullName evidence="2">AzlD domain-containing protein</fullName>
    </submittedName>
</protein>
<keyword evidence="1" id="KW-0812">Transmembrane</keyword>
<feature type="transmembrane region" description="Helical" evidence="1">
    <location>
        <begin position="65"/>
        <end position="84"/>
    </location>
</feature>
<dbReference type="InterPro" id="IPR008407">
    <property type="entry name" value="Brnchd-chn_aa_trnsp_AzlD"/>
</dbReference>
<sequence>MSAAGYLLLILCMGVVTYLPRMLPLVTFSRRKLPPWFVEWLELIPPAILSALIAPTLFTQAAPRVFVLGKIELVAALPTLAFALKTRSLAGTVVVGMLCYWGLHYLM</sequence>
<evidence type="ECO:0000313" key="2">
    <source>
        <dbReference type="EMBL" id="KAA0891805.1"/>
    </source>
</evidence>
<accession>A0A5A9XH28</accession>
<keyword evidence="3" id="KW-1185">Reference proteome</keyword>
<dbReference type="Pfam" id="PF05437">
    <property type="entry name" value="AzlD"/>
    <property type="match status" value="1"/>
</dbReference>
<feature type="transmembrane region" description="Helical" evidence="1">
    <location>
        <begin position="40"/>
        <end position="59"/>
    </location>
</feature>
<keyword evidence="1" id="KW-0472">Membrane</keyword>
<dbReference type="AlphaFoldDB" id="A0A5A9XH28"/>
<proteinExistence type="predicted"/>
<gene>
    <name evidence="2" type="ORF">ET418_10240</name>
</gene>